<comment type="caution">
    <text evidence="1">The sequence shown here is derived from an EMBL/GenBank/DDBJ whole genome shotgun (WGS) entry which is preliminary data.</text>
</comment>
<sequence>MSSSATTSAESGPRYMRSGDLYLFPSFDDVYMTVSEFQDGQDYDFIHGFLMPMSNESSAVYITSRLDDPQSFVWVTKNCSGEGSEPGVSGRCYKLDVRGPPFFDDPSSTRLDIEIGPEWSEASIVKAFDEIERSLHVRPSDLSPEMRKLMEDIKTNEKWIARTLELKAGEDDTNARLDASEAMSEAETVVE</sequence>
<evidence type="ECO:0000313" key="1">
    <source>
        <dbReference type="EMBL" id="RSH80134.1"/>
    </source>
</evidence>
<name>A0A427XN19_9TREE</name>
<dbReference type="OrthoDB" id="10280079at2759"/>
<evidence type="ECO:0000313" key="2">
    <source>
        <dbReference type="Proteomes" id="UP000279259"/>
    </source>
</evidence>
<gene>
    <name evidence="1" type="ORF">EHS25_007239</name>
</gene>
<dbReference type="AlphaFoldDB" id="A0A427XN19"/>
<proteinExistence type="predicted"/>
<reference evidence="1 2" key="1">
    <citation type="submission" date="2018-11" db="EMBL/GenBank/DDBJ databases">
        <title>Genome sequence of Saitozyma podzolica DSM 27192.</title>
        <authorList>
            <person name="Aliyu H."/>
            <person name="Gorte O."/>
            <person name="Ochsenreither K."/>
        </authorList>
    </citation>
    <scope>NUCLEOTIDE SEQUENCE [LARGE SCALE GENOMIC DNA]</scope>
    <source>
        <strain evidence="1 2">DSM 27192</strain>
    </source>
</reference>
<dbReference type="EMBL" id="RSCD01000036">
    <property type="protein sequence ID" value="RSH80134.1"/>
    <property type="molecule type" value="Genomic_DNA"/>
</dbReference>
<protein>
    <submittedName>
        <fullName evidence="1">Uncharacterized protein</fullName>
    </submittedName>
</protein>
<keyword evidence="2" id="KW-1185">Reference proteome</keyword>
<dbReference type="Proteomes" id="UP000279259">
    <property type="component" value="Unassembled WGS sequence"/>
</dbReference>
<organism evidence="1 2">
    <name type="scientific">Saitozyma podzolica</name>
    <dbReference type="NCBI Taxonomy" id="1890683"/>
    <lineage>
        <taxon>Eukaryota</taxon>
        <taxon>Fungi</taxon>
        <taxon>Dikarya</taxon>
        <taxon>Basidiomycota</taxon>
        <taxon>Agaricomycotina</taxon>
        <taxon>Tremellomycetes</taxon>
        <taxon>Tremellales</taxon>
        <taxon>Trimorphomycetaceae</taxon>
        <taxon>Saitozyma</taxon>
    </lineage>
</organism>
<accession>A0A427XN19</accession>